<keyword evidence="4" id="KW-0677">Repeat</keyword>
<dbReference type="GO" id="GO:0097194">
    <property type="term" value="P:execution phase of apoptosis"/>
    <property type="evidence" value="ECO:0007669"/>
    <property type="project" value="Ensembl"/>
</dbReference>
<dbReference type="FunFam" id="1.10.533.10:FF:000038">
    <property type="entry name" value="Caspase 10"/>
    <property type="match status" value="1"/>
</dbReference>
<dbReference type="SUPFAM" id="SSF52129">
    <property type="entry name" value="Caspase-like"/>
    <property type="match status" value="1"/>
</dbReference>
<evidence type="ECO:0000256" key="1">
    <source>
        <dbReference type="ARBA" id="ARBA00010134"/>
    </source>
</evidence>
<dbReference type="PROSITE" id="PS50207">
    <property type="entry name" value="CASPASE_P10"/>
    <property type="match status" value="1"/>
</dbReference>
<feature type="domain" description="DED" evidence="9">
    <location>
        <begin position="19"/>
        <end position="97"/>
    </location>
</feature>
<dbReference type="InterPro" id="IPR011029">
    <property type="entry name" value="DEATH-like_dom_sf"/>
</dbReference>
<dbReference type="GO" id="GO:0035877">
    <property type="term" value="F:death effector domain binding"/>
    <property type="evidence" value="ECO:0007669"/>
    <property type="project" value="Ensembl"/>
</dbReference>
<evidence type="ECO:0000256" key="3">
    <source>
        <dbReference type="ARBA" id="ARBA00022703"/>
    </source>
</evidence>
<dbReference type="InterPro" id="IPR001309">
    <property type="entry name" value="Pept_C14_p20"/>
</dbReference>
<keyword evidence="5" id="KW-0378">Hydrolase</keyword>
<dbReference type="InterPro" id="IPR002138">
    <property type="entry name" value="Pept_C14_p10"/>
</dbReference>
<keyword evidence="3" id="KW-0053">Apoptosis</keyword>
<evidence type="ECO:0000313" key="12">
    <source>
        <dbReference type="Ensembl" id="ENSPCOP00000019355.1"/>
    </source>
</evidence>
<dbReference type="PROSITE" id="PS01122">
    <property type="entry name" value="CASPASE_CYS"/>
    <property type="match status" value="1"/>
</dbReference>
<keyword evidence="13" id="KW-1185">Reference proteome</keyword>
<dbReference type="InterPro" id="IPR033139">
    <property type="entry name" value="Caspase_cys_AS"/>
</dbReference>
<reference evidence="12" key="1">
    <citation type="submission" date="2025-08" db="UniProtKB">
        <authorList>
            <consortium name="Ensembl"/>
        </authorList>
    </citation>
    <scope>IDENTIFICATION</scope>
</reference>
<keyword evidence="2" id="KW-0645">Protease</keyword>
<dbReference type="GeneTree" id="ENSGT00940000160994"/>
<dbReference type="Proteomes" id="UP000233160">
    <property type="component" value="Unassembled WGS sequence"/>
</dbReference>
<dbReference type="PANTHER" id="PTHR48169:SF7">
    <property type="entry name" value="CASPASE 10"/>
    <property type="match status" value="1"/>
</dbReference>
<evidence type="ECO:0000256" key="6">
    <source>
        <dbReference type="ARBA" id="ARBA00022807"/>
    </source>
</evidence>
<dbReference type="InterPro" id="IPR011600">
    <property type="entry name" value="Pept_C14_caspase"/>
</dbReference>
<dbReference type="FunFam" id="3.40.50.1460:FF:000014">
    <property type="entry name" value="Caspase 10, apoptosis-related cysteine peptidase"/>
    <property type="match status" value="1"/>
</dbReference>
<dbReference type="Gene3D" id="1.10.533.10">
    <property type="entry name" value="Death Domain, Fas"/>
    <property type="match status" value="2"/>
</dbReference>
<proteinExistence type="inferred from homology"/>
<gene>
    <name evidence="12" type="primary">CASP10</name>
</gene>
<feature type="domain" description="DED" evidence="9">
    <location>
        <begin position="114"/>
        <end position="187"/>
    </location>
</feature>
<sequence>MASQGQCLSSSSDKNRKVNFRERLLIIDSQLGVKDVEKLKFLCQDFVSHKKLETCSSALDIFDLLLAADLLREEDSFFLAELLYILEWISLLRHLNYTKQQVESLLPTQRKVSLFRNLLYELSEGIIPENLQSMIFLLGDSIPKIPMTSLGLLLYLEKQGKIDEDNLTSLEYLCGKTVPKLVEKIEKYKREKAAQLATLPVDKETESLHQGEEELFSRSDTTKFLRALQEGPCQNEHTRSNGDRATNGALASVSMIPASATLGASPNTLNSEASTKEVAVYRMHGKHRGHCVIVNNHRFTSTSLPDRPGTHKDAESLKRVFQWLGFTVHTHVDVTKGRMDEVLQEQKSHPGHADGDCFVFCVLTHGKDRMVYSSDGVPIPIGEILSHFTAQQCPGLVGKPKLFFIQACQGEAIQPSVPIEADALNPEDTFPPLEYRIPITVDFLLGLSTVPGYLSFRHMEEGSWYIQSLCKHLKNFVLHEDILSILTVVNHDVSRKADIRGIKKQMPQSANTLTKKVVFPAPPGALQW</sequence>
<dbReference type="InterPro" id="IPR015917">
    <property type="entry name" value="Pept_C14A"/>
</dbReference>
<evidence type="ECO:0000313" key="13">
    <source>
        <dbReference type="Proteomes" id="UP000233160"/>
    </source>
</evidence>
<dbReference type="CDD" id="cd08814">
    <property type="entry name" value="DED_Caspase_10_r2"/>
    <property type="match status" value="1"/>
</dbReference>
<dbReference type="PROSITE" id="PS01121">
    <property type="entry name" value="CASPASE_HIS"/>
    <property type="match status" value="1"/>
</dbReference>
<keyword evidence="7" id="KW-0865">Zymogen</keyword>
<evidence type="ECO:0000256" key="7">
    <source>
        <dbReference type="ARBA" id="ARBA00023145"/>
    </source>
</evidence>
<dbReference type="PANTHER" id="PTHR48169">
    <property type="entry name" value="DED DOMAIN-CONTAINING PROTEIN"/>
    <property type="match status" value="1"/>
</dbReference>
<dbReference type="CDD" id="cd00032">
    <property type="entry name" value="CASc"/>
    <property type="match status" value="1"/>
</dbReference>
<comment type="similarity">
    <text evidence="1 8">Belongs to the peptidase C14A family.</text>
</comment>
<dbReference type="Pfam" id="PF01335">
    <property type="entry name" value="DED"/>
    <property type="match status" value="2"/>
</dbReference>
<dbReference type="AlphaFoldDB" id="A0A2K6FZF1"/>
<keyword evidence="6" id="KW-0788">Thiol protease</keyword>
<accession>A0A2K6FZF1</accession>
<dbReference type="GO" id="GO:0097342">
    <property type="term" value="C:ripoptosome"/>
    <property type="evidence" value="ECO:0007669"/>
    <property type="project" value="Ensembl"/>
</dbReference>
<evidence type="ECO:0000259" key="10">
    <source>
        <dbReference type="PROSITE" id="PS50207"/>
    </source>
</evidence>
<dbReference type="GO" id="GO:0051604">
    <property type="term" value="P:protein maturation"/>
    <property type="evidence" value="ECO:0007669"/>
    <property type="project" value="Ensembl"/>
</dbReference>
<dbReference type="GO" id="GO:0006508">
    <property type="term" value="P:proteolysis"/>
    <property type="evidence" value="ECO:0007669"/>
    <property type="project" value="UniProtKB-KW"/>
</dbReference>
<name>A0A2K6FZF1_PROCO</name>
<reference evidence="12" key="2">
    <citation type="submission" date="2025-09" db="UniProtKB">
        <authorList>
            <consortium name="Ensembl"/>
        </authorList>
    </citation>
    <scope>IDENTIFICATION</scope>
</reference>
<dbReference type="PRINTS" id="PR00376">
    <property type="entry name" value="IL1BCENZYME"/>
</dbReference>
<organism evidence="12 13">
    <name type="scientific">Propithecus coquereli</name>
    <name type="common">Coquerel's sifaka</name>
    <name type="synonym">Propithecus verreauxi coquereli</name>
    <dbReference type="NCBI Taxonomy" id="379532"/>
    <lineage>
        <taxon>Eukaryota</taxon>
        <taxon>Metazoa</taxon>
        <taxon>Chordata</taxon>
        <taxon>Craniata</taxon>
        <taxon>Vertebrata</taxon>
        <taxon>Euteleostomi</taxon>
        <taxon>Mammalia</taxon>
        <taxon>Eutheria</taxon>
        <taxon>Euarchontoglires</taxon>
        <taxon>Primates</taxon>
        <taxon>Strepsirrhini</taxon>
        <taxon>Lemuriformes</taxon>
        <taxon>Indriidae</taxon>
        <taxon>Propithecus</taxon>
    </lineage>
</organism>
<evidence type="ECO:0000256" key="4">
    <source>
        <dbReference type="ARBA" id="ARBA00022737"/>
    </source>
</evidence>
<dbReference type="Gene3D" id="3.40.50.1460">
    <property type="match status" value="1"/>
</dbReference>
<dbReference type="SMART" id="SM00031">
    <property type="entry name" value="DED"/>
    <property type="match status" value="2"/>
</dbReference>
<dbReference type="GO" id="GO:1900119">
    <property type="term" value="P:positive regulation of execution phase of apoptosis"/>
    <property type="evidence" value="ECO:0007669"/>
    <property type="project" value="Ensembl"/>
</dbReference>
<evidence type="ECO:0000256" key="5">
    <source>
        <dbReference type="ARBA" id="ARBA00022801"/>
    </source>
</evidence>
<dbReference type="InterPro" id="IPR035701">
    <property type="entry name" value="CASP10_DED2"/>
</dbReference>
<dbReference type="PROSITE" id="PS50208">
    <property type="entry name" value="CASPASE_P20"/>
    <property type="match status" value="1"/>
</dbReference>
<evidence type="ECO:0000256" key="8">
    <source>
        <dbReference type="RuleBase" id="RU003971"/>
    </source>
</evidence>
<dbReference type="Pfam" id="PF00656">
    <property type="entry name" value="Peptidase_C14"/>
    <property type="match status" value="1"/>
</dbReference>
<evidence type="ECO:0000259" key="9">
    <source>
        <dbReference type="PROSITE" id="PS50168"/>
    </source>
</evidence>
<dbReference type="GO" id="GO:0004197">
    <property type="term" value="F:cysteine-type endopeptidase activity"/>
    <property type="evidence" value="ECO:0007669"/>
    <property type="project" value="Ensembl"/>
</dbReference>
<dbReference type="PROSITE" id="PS50168">
    <property type="entry name" value="DED"/>
    <property type="match status" value="2"/>
</dbReference>
<protein>
    <submittedName>
        <fullName evidence="12">Caspase 10</fullName>
    </submittedName>
</protein>
<dbReference type="InterPro" id="IPR029030">
    <property type="entry name" value="Caspase-like_dom_sf"/>
</dbReference>
<dbReference type="InterPro" id="IPR001875">
    <property type="entry name" value="DED_dom"/>
</dbReference>
<dbReference type="GO" id="GO:0043123">
    <property type="term" value="P:positive regulation of canonical NF-kappaB signal transduction"/>
    <property type="evidence" value="ECO:0007669"/>
    <property type="project" value="Ensembl"/>
</dbReference>
<dbReference type="GO" id="GO:0031265">
    <property type="term" value="C:CD95 death-inducing signaling complex"/>
    <property type="evidence" value="ECO:0007669"/>
    <property type="project" value="Ensembl"/>
</dbReference>
<dbReference type="GO" id="GO:0031625">
    <property type="term" value="F:ubiquitin protein ligase binding"/>
    <property type="evidence" value="ECO:0007669"/>
    <property type="project" value="Ensembl"/>
</dbReference>
<dbReference type="SUPFAM" id="SSF47986">
    <property type="entry name" value="DEATH domain"/>
    <property type="match status" value="2"/>
</dbReference>
<evidence type="ECO:0000256" key="2">
    <source>
        <dbReference type="ARBA" id="ARBA00022670"/>
    </source>
</evidence>
<feature type="domain" description="Caspase family p20" evidence="11">
    <location>
        <begin position="287"/>
        <end position="412"/>
    </location>
</feature>
<evidence type="ECO:0000259" key="11">
    <source>
        <dbReference type="PROSITE" id="PS50208"/>
    </source>
</evidence>
<dbReference type="Ensembl" id="ENSPCOT00000030004.1">
    <property type="protein sequence ID" value="ENSPCOP00000019355.1"/>
    <property type="gene ID" value="ENSPCOG00000021615.1"/>
</dbReference>
<dbReference type="STRING" id="379532.ENSPCOP00000019355"/>
<dbReference type="SMART" id="SM00115">
    <property type="entry name" value="CASc"/>
    <property type="match status" value="1"/>
</dbReference>
<feature type="domain" description="Caspase family p10" evidence="10">
    <location>
        <begin position="433"/>
        <end position="521"/>
    </location>
</feature>
<dbReference type="InterPro" id="IPR016129">
    <property type="entry name" value="Caspase_his_AS"/>
</dbReference>